<accession>A0A6L3VG30</accession>
<dbReference type="Gene3D" id="1.10.10.2520">
    <property type="entry name" value="Cell wall hydrolase SleB, domain 1"/>
    <property type="match status" value="1"/>
</dbReference>
<dbReference type="SUPFAM" id="SSF47090">
    <property type="entry name" value="PGBD-like"/>
    <property type="match status" value="1"/>
</dbReference>
<organism evidence="3 4">
    <name type="scientific">Cytobacillus depressus</name>
    <dbReference type="NCBI Taxonomy" id="1602942"/>
    <lineage>
        <taxon>Bacteria</taxon>
        <taxon>Bacillati</taxon>
        <taxon>Bacillota</taxon>
        <taxon>Bacilli</taxon>
        <taxon>Bacillales</taxon>
        <taxon>Bacillaceae</taxon>
        <taxon>Cytobacillus</taxon>
    </lineage>
</organism>
<reference evidence="3 4" key="1">
    <citation type="journal article" date="2016" name="Antonie Van Leeuwenhoek">
        <title>Bacillus depressus sp. nov., isolated from soil of a sunflower field.</title>
        <authorList>
            <person name="Wei X."/>
            <person name="Xin D."/>
            <person name="Xin Y."/>
            <person name="Zhang H."/>
            <person name="Wang T."/>
            <person name="Zhang J."/>
        </authorList>
    </citation>
    <scope>NUCLEOTIDE SEQUENCE [LARGE SCALE GENOMIC DNA]</scope>
    <source>
        <strain evidence="3 4">BZ1</strain>
    </source>
</reference>
<dbReference type="EMBL" id="WBOS01000001">
    <property type="protein sequence ID" value="KAB2338225.1"/>
    <property type="molecule type" value="Genomic_DNA"/>
</dbReference>
<gene>
    <name evidence="3" type="ORF">F7731_01260</name>
</gene>
<keyword evidence="1" id="KW-0732">Signal</keyword>
<evidence type="ECO:0000259" key="2">
    <source>
        <dbReference type="Pfam" id="PF07486"/>
    </source>
</evidence>
<evidence type="ECO:0000313" key="4">
    <source>
        <dbReference type="Proteomes" id="UP000481030"/>
    </source>
</evidence>
<sequence length="229" mass="26183">MIKTLKKTIFTGAAAATILGTAFAPISGVEAATLTHYTQNQEVKVFNHKYTHFERYSHSQIKQYEFRFKQLGYNIFDQNSIMNFQREYHLHANGILGQATINKLMLVTYNQYEVDLLARAIYMQAYNQPFNAQIGVGAVILNRLHHGQFPNSIYGVIQNDSQFSQVMYGRYADMKLDPKYYRAAYKAIQGIDPTRNALFVQNKFNIKATSSISLSETGKITYGQTVFTR</sequence>
<dbReference type="InterPro" id="IPR036365">
    <property type="entry name" value="PGBD-like_sf"/>
</dbReference>
<protein>
    <recommendedName>
        <fullName evidence="2">Cell wall hydrolase SleB domain-containing protein</fullName>
    </recommendedName>
</protein>
<proteinExistence type="predicted"/>
<dbReference type="RefSeq" id="WP_151532949.1">
    <property type="nucleotide sequence ID" value="NZ_WBOS01000001.1"/>
</dbReference>
<keyword evidence="4" id="KW-1185">Reference proteome</keyword>
<comment type="caution">
    <text evidence="3">The sequence shown here is derived from an EMBL/GenBank/DDBJ whole genome shotgun (WGS) entry which is preliminary data.</text>
</comment>
<evidence type="ECO:0000256" key="1">
    <source>
        <dbReference type="SAM" id="SignalP"/>
    </source>
</evidence>
<dbReference type="OrthoDB" id="9794294at2"/>
<dbReference type="AlphaFoldDB" id="A0A6L3VG30"/>
<feature type="domain" description="Cell wall hydrolase SleB" evidence="2">
    <location>
        <begin position="128"/>
        <end position="207"/>
    </location>
</feature>
<evidence type="ECO:0000313" key="3">
    <source>
        <dbReference type="EMBL" id="KAB2338225.1"/>
    </source>
</evidence>
<dbReference type="Pfam" id="PF07486">
    <property type="entry name" value="Hydrolase_2"/>
    <property type="match status" value="1"/>
</dbReference>
<dbReference type="InterPro" id="IPR042047">
    <property type="entry name" value="SleB_dom1"/>
</dbReference>
<name>A0A6L3VG30_9BACI</name>
<dbReference type="GO" id="GO:0016787">
    <property type="term" value="F:hydrolase activity"/>
    <property type="evidence" value="ECO:0007669"/>
    <property type="project" value="InterPro"/>
</dbReference>
<dbReference type="Proteomes" id="UP000481030">
    <property type="component" value="Unassembled WGS sequence"/>
</dbReference>
<feature type="chain" id="PRO_5027042823" description="Cell wall hydrolase SleB domain-containing protein" evidence="1">
    <location>
        <begin position="32"/>
        <end position="229"/>
    </location>
</feature>
<dbReference type="InterPro" id="IPR011105">
    <property type="entry name" value="Cell_wall_hydrolase_SleB"/>
</dbReference>
<feature type="signal peptide" evidence="1">
    <location>
        <begin position="1"/>
        <end position="31"/>
    </location>
</feature>